<evidence type="ECO:0000256" key="1">
    <source>
        <dbReference type="ARBA" id="ARBA00005092"/>
    </source>
</evidence>
<proteinExistence type="inferred from homology"/>
<sequence length="138" mass="14591">MESKIIKSRKISKGHAKGEIILTKEPISFLGGVDPETGTVIDSNHELHGRKISGKILFIPSGKGSTVGSYVIYQMAKNGTAPLAIIALEAEPIIATGAIMAEIPMVDRPEADILGTLKEGDLVEVDADSGIIKILKSN</sequence>
<dbReference type="InterPro" id="IPR002840">
    <property type="entry name" value="PMDh-S-like_dom"/>
</dbReference>
<keyword evidence="2 7" id="KW-0414">Isoprene biosynthesis</keyword>
<dbReference type="eggNOG" id="arCOG04279">
    <property type="taxonomic scope" value="Archaea"/>
</dbReference>
<evidence type="ECO:0000256" key="2">
    <source>
        <dbReference type="ARBA" id="ARBA00023229"/>
    </source>
</evidence>
<reference evidence="9 10" key="1">
    <citation type="journal article" date="2014" name="Int. J. Syst. Evol. Microbiol.">
        <title>Methanobacterium paludis sp. nov. and a novel strain of Methanobacterium lacus isolated from northern peatlands.</title>
        <authorList>
            <person name="Cadillo-Quiroz H."/>
            <person name="Brauer S.L."/>
            <person name="Goodson N."/>
            <person name="Yavitt J.B."/>
            <person name="Zinder S.H."/>
        </authorList>
    </citation>
    <scope>NUCLEOTIDE SEQUENCE [LARGE SCALE GENOMIC DNA]</scope>
    <source>
        <strain evidence="10">DSM 25820 / JCM 18151 / SWAN1</strain>
    </source>
</reference>
<keyword evidence="10" id="KW-1185">Reference proteome</keyword>
<dbReference type="KEGG" id="mew:MSWAN_0095"/>
<dbReference type="EC" id="4.2.1.182" evidence="7"/>
<protein>
    <recommendedName>
        <fullName evidence="7">Phosphomevalonate dehydratase small subunit</fullName>
        <shortName evidence="7">PMDh small subunit</shortName>
        <shortName evidence="7">PMDh-S</shortName>
        <ecNumber evidence="7">4.2.1.182</ecNumber>
    </recommendedName>
</protein>
<evidence type="ECO:0000256" key="7">
    <source>
        <dbReference type="HAMAP-Rule" id="MF_00078"/>
    </source>
</evidence>
<dbReference type="CDD" id="cd01356">
    <property type="entry name" value="AcnX_swivel"/>
    <property type="match status" value="1"/>
</dbReference>
<keyword evidence="3 7" id="KW-0456">Lyase</keyword>
<dbReference type="AlphaFoldDB" id="F6D7R3"/>
<name>F6D7R3_METPW</name>
<dbReference type="Gene3D" id="3.50.30.10">
    <property type="entry name" value="Phosphohistidine domain"/>
    <property type="match status" value="1"/>
</dbReference>
<evidence type="ECO:0000313" key="10">
    <source>
        <dbReference type="Proteomes" id="UP000009231"/>
    </source>
</evidence>
<dbReference type="PANTHER" id="PTHR36577">
    <property type="entry name" value="DUF521 DOMAIN PROTEIN (AFU_ORTHOLOGUE AFUA_6G00490)"/>
    <property type="match status" value="1"/>
</dbReference>
<accession>F6D7R3</accession>
<dbReference type="PANTHER" id="PTHR36577:SF3">
    <property type="entry name" value="DUF521 DOMAIN PROTEIN (AFU_ORTHOLOGUE AFUA_6G00490)"/>
    <property type="match status" value="1"/>
</dbReference>
<comment type="catalytic activity">
    <reaction evidence="4">
        <text>(R)-5-phosphomevalonate = (2E)-3-methyl-5-phosphooxypent-2-enoate + H2O</text>
        <dbReference type="Rhea" id="RHEA:78975"/>
        <dbReference type="ChEBI" id="CHEBI:15377"/>
        <dbReference type="ChEBI" id="CHEBI:58146"/>
        <dbReference type="ChEBI" id="CHEBI:229665"/>
        <dbReference type="EC" id="4.2.1.182"/>
    </reaction>
    <physiologicalReaction direction="left-to-right" evidence="4">
        <dbReference type="Rhea" id="RHEA:78976"/>
    </physiologicalReaction>
</comment>
<comment type="pathway">
    <text evidence="1 7">Isoprenoid biosynthesis; isopentenyl diphosphate biosynthesis via mevalonate pathway.</text>
</comment>
<evidence type="ECO:0000256" key="3">
    <source>
        <dbReference type="ARBA" id="ARBA00023239"/>
    </source>
</evidence>
<evidence type="ECO:0000256" key="5">
    <source>
        <dbReference type="ARBA" id="ARBA00045299"/>
    </source>
</evidence>
<evidence type="ECO:0000256" key="4">
    <source>
        <dbReference type="ARBA" id="ARBA00045120"/>
    </source>
</evidence>
<organism evidence="9 10">
    <name type="scientific">Methanobacterium paludis (strain DSM 25820 / JCM 18151 / SWAN1)</name>
    <dbReference type="NCBI Taxonomy" id="868131"/>
    <lineage>
        <taxon>Archaea</taxon>
        <taxon>Methanobacteriati</taxon>
        <taxon>Methanobacteriota</taxon>
        <taxon>Methanomada group</taxon>
        <taxon>Methanobacteria</taxon>
        <taxon>Methanobacteriales</taxon>
        <taxon>Methanobacteriaceae</taxon>
        <taxon>Methanobacterium</taxon>
    </lineage>
</organism>
<dbReference type="HAMAP" id="MF_00078">
    <property type="entry name" value="PMDh_S"/>
    <property type="match status" value="1"/>
</dbReference>
<dbReference type="GO" id="GO:0019287">
    <property type="term" value="P:isopentenyl diphosphate biosynthetic process, mevalonate pathway"/>
    <property type="evidence" value="ECO:0007669"/>
    <property type="project" value="UniProtKB-UniRule"/>
</dbReference>
<feature type="domain" description="Phosphomevalonate dehydratase small subunit-like" evidence="8">
    <location>
        <begin position="27"/>
        <end position="106"/>
    </location>
</feature>
<dbReference type="GO" id="GO:0016836">
    <property type="term" value="F:hydro-lyase activity"/>
    <property type="evidence" value="ECO:0007669"/>
    <property type="project" value="UniProtKB-UniRule"/>
</dbReference>
<evidence type="ECO:0000256" key="6">
    <source>
        <dbReference type="ARBA" id="ARBA00046520"/>
    </source>
</evidence>
<comment type="similarity">
    <text evidence="7">Belongs to the AcnX type II small subunit family.</text>
</comment>
<comment type="subunit">
    <text evidence="6 7">Heterodimer composed of a large subunit (PMDh-L) and a small subunit (PMDh-S).</text>
</comment>
<dbReference type="EMBL" id="CP002772">
    <property type="protein sequence ID" value="AEG17142.1"/>
    <property type="molecule type" value="Genomic_DNA"/>
</dbReference>
<dbReference type="InterPro" id="IPR020794">
    <property type="entry name" value="PMDh_S"/>
</dbReference>
<dbReference type="Proteomes" id="UP000009231">
    <property type="component" value="Chromosome"/>
</dbReference>
<dbReference type="InterPro" id="IPR012016">
    <property type="entry name" value="PMDh-S-like"/>
</dbReference>
<evidence type="ECO:0000313" key="9">
    <source>
        <dbReference type="EMBL" id="AEG17142.1"/>
    </source>
</evidence>
<comment type="function">
    <text evidence="5 7">Component of a hydro-lyase that catalyzes the dehydration of mevalonate 5-phosphate (MVA5P) to form trans-anhydromevalonate 5-phosphate (tAHMP). Involved in the archaeal mevalonate (MVA) pathway, which provides fundamental precursors for isoprenoid biosynthesis, such as isopentenyl diphosphate (IPP) and dimethylallyl diphosphate (DMAPP).</text>
</comment>
<gene>
    <name evidence="9" type="ordered locus">MSWAN_0095</name>
</gene>
<dbReference type="SUPFAM" id="SSF52016">
    <property type="entry name" value="LeuD/IlvD-like"/>
    <property type="match status" value="1"/>
</dbReference>
<dbReference type="STRING" id="868131.MSWAN_0095"/>
<dbReference type="NCBIfam" id="NF003046">
    <property type="entry name" value="PRK03955.1"/>
    <property type="match status" value="1"/>
</dbReference>
<dbReference type="PIRSF" id="PIRSF004966">
    <property type="entry name" value="UCP004966"/>
    <property type="match status" value="1"/>
</dbReference>
<dbReference type="Pfam" id="PF01989">
    <property type="entry name" value="AcnX_swivel_put"/>
    <property type="match status" value="1"/>
</dbReference>
<feature type="active site" description="Proton acceptor" evidence="7">
    <location>
        <position position="65"/>
    </location>
</feature>
<evidence type="ECO:0000259" key="8">
    <source>
        <dbReference type="Pfam" id="PF01989"/>
    </source>
</evidence>
<dbReference type="HOGENOM" id="CLU_141583_2_0_2"/>